<organism evidence="2 3">
    <name type="scientific">Leptotrichia hofstadii</name>
    <dbReference type="NCBI Taxonomy" id="157688"/>
    <lineage>
        <taxon>Bacteria</taxon>
        <taxon>Fusobacteriati</taxon>
        <taxon>Fusobacteriota</taxon>
        <taxon>Fusobacteriia</taxon>
        <taxon>Fusobacteriales</taxon>
        <taxon>Leptotrichiaceae</taxon>
        <taxon>Leptotrichia</taxon>
    </lineage>
</organism>
<dbReference type="Proteomes" id="UP000321892">
    <property type="component" value="Chromosome"/>
</dbReference>
<sequence>MKKIKLKNILLNKKFQLLCLMILFLVTTVISQATTSGNAGIFATLVTFLTNMNNGLKIVFSLGAIGCIGFGVFKMLTDPNMTAIITLLIGVALALALIFGSEDIVKGLGGTMIDTALLEGV</sequence>
<proteinExistence type="predicted"/>
<feature type="transmembrane region" description="Helical" evidence="1">
    <location>
        <begin position="80"/>
        <end position="99"/>
    </location>
</feature>
<name>A0A510JFB1_9FUSO</name>
<keyword evidence="1" id="KW-0472">Membrane</keyword>
<gene>
    <name evidence="2" type="ORF">JCM16775_0716</name>
</gene>
<dbReference type="AlphaFoldDB" id="A0A510JFB1"/>
<dbReference type="KEGG" id="lhf:JCM16775_0716"/>
<feature type="transmembrane region" description="Helical" evidence="1">
    <location>
        <begin position="55"/>
        <end position="73"/>
    </location>
</feature>
<reference evidence="2 3" key="1">
    <citation type="submission" date="2019-07" db="EMBL/GenBank/DDBJ databases">
        <title>Complete Genome Sequence of Leptotrichia hofstadii Strain JCM16775.</title>
        <authorList>
            <person name="Watanabe S."/>
            <person name="Cui L."/>
        </authorList>
    </citation>
    <scope>NUCLEOTIDE SEQUENCE [LARGE SCALE GENOMIC DNA]</scope>
    <source>
        <strain evidence="2 3">JCM16775</strain>
    </source>
</reference>
<keyword evidence="3" id="KW-1185">Reference proteome</keyword>
<keyword evidence="1" id="KW-0812">Transmembrane</keyword>
<protein>
    <submittedName>
        <fullName evidence="2">Uncharacterized protein</fullName>
    </submittedName>
</protein>
<accession>A0A510JFB1</accession>
<evidence type="ECO:0000313" key="2">
    <source>
        <dbReference type="EMBL" id="BBM38009.1"/>
    </source>
</evidence>
<evidence type="ECO:0000256" key="1">
    <source>
        <dbReference type="SAM" id="Phobius"/>
    </source>
</evidence>
<dbReference type="OrthoDB" id="82347at2"/>
<keyword evidence="1" id="KW-1133">Transmembrane helix</keyword>
<dbReference type="RefSeq" id="WP_026745665.1">
    <property type="nucleotide sequence ID" value="NZ_AP019823.1"/>
</dbReference>
<dbReference type="EMBL" id="AP019823">
    <property type="protein sequence ID" value="BBM38009.1"/>
    <property type="molecule type" value="Genomic_DNA"/>
</dbReference>
<evidence type="ECO:0000313" key="3">
    <source>
        <dbReference type="Proteomes" id="UP000321892"/>
    </source>
</evidence>